<feature type="transmembrane region" description="Helical" evidence="6">
    <location>
        <begin position="355"/>
        <end position="371"/>
    </location>
</feature>
<dbReference type="GO" id="GO:0016020">
    <property type="term" value="C:membrane"/>
    <property type="evidence" value="ECO:0007669"/>
    <property type="project" value="UniProtKB-SubCell"/>
</dbReference>
<protein>
    <submittedName>
        <fullName evidence="8">ACS family tartrate transporter-like MFS transporter</fullName>
    </submittedName>
</protein>
<dbReference type="PANTHER" id="PTHR43791:SF36">
    <property type="entry name" value="TRANSPORTER, PUTATIVE (AFU_ORTHOLOGUE AFUA_6G08340)-RELATED"/>
    <property type="match status" value="1"/>
</dbReference>
<dbReference type="InterPro" id="IPR036259">
    <property type="entry name" value="MFS_trans_sf"/>
</dbReference>
<dbReference type="Proteomes" id="UP000540989">
    <property type="component" value="Unassembled WGS sequence"/>
</dbReference>
<sequence length="451" mass="48593">MVLPGVTDSAELHLASDSSLGQRTLRKAGWRLIPLLSVCYMVAFMDRANISFAALQMNRDLHFNAGIYGFGAGVFFLSYAMCELPSNLLLLKFGARRWIARIMLTWGVLAAAMMFVRSPLSFYALRFLLGMAEAGFFPGVLYYLSLWFPQEMRSRAIGRFYIAFPLSNVLMGLIAGSLLSLNGRLGLKGWQWLFLVEALPAIVLSVVVWNMLPDGPADAKWMEPEERAWLLARLREDAAAIERSGGKSGHHAGVLSVLLSVLKEPRVALIGVYMFLSLGSYYAFSFSAPAIYQAATGWSTNRVGALIAGIALAGAAGMLIVSWHSDRIRAKVPYIVGLSLLTAMSFAVSGMVRQPWVMIVALGLASVSYYASQGPALSLSTTFLDGPAAAVGIAAINMLSIIGGFVGPNWMGWAIQHGGGTRVGTGMLSIAYLMAALVILIVSRKGAAARC</sequence>
<dbReference type="FunFam" id="1.20.1250.20:FF:000018">
    <property type="entry name" value="MFS transporter permease"/>
    <property type="match status" value="1"/>
</dbReference>
<evidence type="ECO:0000256" key="6">
    <source>
        <dbReference type="SAM" id="Phobius"/>
    </source>
</evidence>
<feature type="transmembrane region" description="Helical" evidence="6">
    <location>
        <begin position="28"/>
        <end position="45"/>
    </location>
</feature>
<keyword evidence="9" id="KW-1185">Reference proteome</keyword>
<keyword evidence="3 6" id="KW-0812">Transmembrane</keyword>
<evidence type="ECO:0000256" key="5">
    <source>
        <dbReference type="ARBA" id="ARBA00023136"/>
    </source>
</evidence>
<dbReference type="EMBL" id="JACHIP010000002">
    <property type="protein sequence ID" value="MBB5057177.1"/>
    <property type="molecule type" value="Genomic_DNA"/>
</dbReference>
<feature type="transmembrane region" description="Helical" evidence="6">
    <location>
        <begin position="122"/>
        <end position="148"/>
    </location>
</feature>
<dbReference type="SUPFAM" id="SSF103473">
    <property type="entry name" value="MFS general substrate transporter"/>
    <property type="match status" value="1"/>
</dbReference>
<keyword evidence="5 6" id="KW-0472">Membrane</keyword>
<feature type="domain" description="Major facilitator superfamily (MFS) profile" evidence="7">
    <location>
        <begin position="32"/>
        <end position="447"/>
    </location>
</feature>
<evidence type="ECO:0000259" key="7">
    <source>
        <dbReference type="PROSITE" id="PS50850"/>
    </source>
</evidence>
<dbReference type="PROSITE" id="PS50850">
    <property type="entry name" value="MFS"/>
    <property type="match status" value="1"/>
</dbReference>
<evidence type="ECO:0000256" key="3">
    <source>
        <dbReference type="ARBA" id="ARBA00022692"/>
    </source>
</evidence>
<proteinExistence type="predicted"/>
<feature type="transmembrane region" description="Helical" evidence="6">
    <location>
        <begin position="267"/>
        <end position="284"/>
    </location>
</feature>
<feature type="transmembrane region" description="Helical" evidence="6">
    <location>
        <begin position="426"/>
        <end position="443"/>
    </location>
</feature>
<dbReference type="InterPro" id="IPR011701">
    <property type="entry name" value="MFS"/>
</dbReference>
<evidence type="ECO:0000313" key="9">
    <source>
        <dbReference type="Proteomes" id="UP000540989"/>
    </source>
</evidence>
<feature type="transmembrane region" description="Helical" evidence="6">
    <location>
        <begin position="160"/>
        <end position="180"/>
    </location>
</feature>
<evidence type="ECO:0000256" key="2">
    <source>
        <dbReference type="ARBA" id="ARBA00022448"/>
    </source>
</evidence>
<comment type="subcellular location">
    <subcellularLocation>
        <location evidence="1">Membrane</location>
        <topology evidence="1">Multi-pass membrane protein</topology>
    </subcellularLocation>
</comment>
<dbReference type="Pfam" id="PF07690">
    <property type="entry name" value="MFS_1"/>
    <property type="match status" value="1"/>
</dbReference>
<dbReference type="CDD" id="cd17319">
    <property type="entry name" value="MFS_ExuT_GudP_like"/>
    <property type="match status" value="1"/>
</dbReference>
<accession>A0A7W7ZCD5</accession>
<dbReference type="InterPro" id="IPR020846">
    <property type="entry name" value="MFS_dom"/>
</dbReference>
<comment type="caution">
    <text evidence="8">The sequence shown here is derived from an EMBL/GenBank/DDBJ whole genome shotgun (WGS) entry which is preliminary data.</text>
</comment>
<evidence type="ECO:0000313" key="8">
    <source>
        <dbReference type="EMBL" id="MBB5057177.1"/>
    </source>
</evidence>
<feature type="transmembrane region" description="Helical" evidence="6">
    <location>
        <begin position="383"/>
        <end position="406"/>
    </location>
</feature>
<evidence type="ECO:0000256" key="4">
    <source>
        <dbReference type="ARBA" id="ARBA00022989"/>
    </source>
</evidence>
<dbReference type="Gene3D" id="1.20.1250.20">
    <property type="entry name" value="MFS general substrate transporter like domains"/>
    <property type="match status" value="2"/>
</dbReference>
<dbReference type="GO" id="GO:0022857">
    <property type="term" value="F:transmembrane transporter activity"/>
    <property type="evidence" value="ECO:0007669"/>
    <property type="project" value="InterPro"/>
</dbReference>
<feature type="transmembrane region" description="Helical" evidence="6">
    <location>
        <begin position="192"/>
        <end position="212"/>
    </location>
</feature>
<organism evidence="8 9">
    <name type="scientific">Granulicella aggregans</name>
    <dbReference type="NCBI Taxonomy" id="474949"/>
    <lineage>
        <taxon>Bacteria</taxon>
        <taxon>Pseudomonadati</taxon>
        <taxon>Acidobacteriota</taxon>
        <taxon>Terriglobia</taxon>
        <taxon>Terriglobales</taxon>
        <taxon>Acidobacteriaceae</taxon>
        <taxon>Granulicella</taxon>
    </lineage>
</organism>
<name>A0A7W7ZCD5_9BACT</name>
<evidence type="ECO:0000256" key="1">
    <source>
        <dbReference type="ARBA" id="ARBA00004141"/>
    </source>
</evidence>
<feature type="transmembrane region" description="Helical" evidence="6">
    <location>
        <begin position="65"/>
        <end position="86"/>
    </location>
</feature>
<reference evidence="8 9" key="1">
    <citation type="submission" date="2020-08" db="EMBL/GenBank/DDBJ databases">
        <title>Genomic Encyclopedia of Type Strains, Phase IV (KMG-V): Genome sequencing to study the core and pangenomes of soil and plant-associated prokaryotes.</title>
        <authorList>
            <person name="Whitman W."/>
        </authorList>
    </citation>
    <scope>NUCLEOTIDE SEQUENCE [LARGE SCALE GENOMIC DNA]</scope>
    <source>
        <strain evidence="8 9">M8UP14</strain>
    </source>
</reference>
<feature type="transmembrane region" description="Helical" evidence="6">
    <location>
        <begin position="304"/>
        <end position="323"/>
    </location>
</feature>
<keyword evidence="2" id="KW-0813">Transport</keyword>
<feature type="transmembrane region" description="Helical" evidence="6">
    <location>
        <begin position="98"/>
        <end position="116"/>
    </location>
</feature>
<feature type="transmembrane region" description="Helical" evidence="6">
    <location>
        <begin position="332"/>
        <end position="349"/>
    </location>
</feature>
<dbReference type="PANTHER" id="PTHR43791">
    <property type="entry name" value="PERMEASE-RELATED"/>
    <property type="match status" value="1"/>
</dbReference>
<dbReference type="RefSeq" id="WP_184215724.1">
    <property type="nucleotide sequence ID" value="NZ_JACHIP010000002.1"/>
</dbReference>
<dbReference type="AlphaFoldDB" id="A0A7W7ZCD5"/>
<keyword evidence="4 6" id="KW-1133">Transmembrane helix</keyword>
<gene>
    <name evidence="8" type="ORF">HDF16_001862</name>
</gene>